<dbReference type="AlphaFoldDB" id="A0A8X6R6S8"/>
<evidence type="ECO:0000313" key="2">
    <source>
        <dbReference type="EMBL" id="GFS75552.1"/>
    </source>
</evidence>
<organism evidence="4 5">
    <name type="scientific">Nephila pilipes</name>
    <name type="common">Giant wood spider</name>
    <name type="synonym">Nephila maculata</name>
    <dbReference type="NCBI Taxonomy" id="299642"/>
    <lineage>
        <taxon>Eukaryota</taxon>
        <taxon>Metazoa</taxon>
        <taxon>Ecdysozoa</taxon>
        <taxon>Arthropoda</taxon>
        <taxon>Chelicerata</taxon>
        <taxon>Arachnida</taxon>
        <taxon>Araneae</taxon>
        <taxon>Araneomorphae</taxon>
        <taxon>Entelegynae</taxon>
        <taxon>Araneoidea</taxon>
        <taxon>Nephilidae</taxon>
        <taxon>Nephila</taxon>
    </lineage>
</organism>
<name>A0A8X6R6S8_NEPPI</name>
<evidence type="ECO:0000313" key="3">
    <source>
        <dbReference type="EMBL" id="GFS80874.1"/>
    </source>
</evidence>
<keyword evidence="5" id="KW-1185">Reference proteome</keyword>
<evidence type="ECO:0000256" key="1">
    <source>
        <dbReference type="SAM" id="SignalP"/>
    </source>
</evidence>
<feature type="chain" id="PRO_5036658716" evidence="1">
    <location>
        <begin position="23"/>
        <end position="103"/>
    </location>
</feature>
<evidence type="ECO:0000313" key="5">
    <source>
        <dbReference type="Proteomes" id="UP000887013"/>
    </source>
</evidence>
<dbReference type="EMBL" id="BMAW01039470">
    <property type="protein sequence ID" value="GFU55982.1"/>
    <property type="molecule type" value="Genomic_DNA"/>
</dbReference>
<dbReference type="EMBL" id="BMAW01096623">
    <property type="protein sequence ID" value="GFS75552.1"/>
    <property type="molecule type" value="Genomic_DNA"/>
</dbReference>
<feature type="non-terminal residue" evidence="4">
    <location>
        <position position="103"/>
    </location>
</feature>
<protein>
    <submittedName>
        <fullName evidence="4">Chitin-binding type-4 domain-containing protein</fullName>
    </submittedName>
</protein>
<reference evidence="4" key="1">
    <citation type="submission" date="2020-08" db="EMBL/GenBank/DDBJ databases">
        <title>Multicomponent nature underlies the extraordinary mechanical properties of spider dragline silk.</title>
        <authorList>
            <person name="Kono N."/>
            <person name="Nakamura H."/>
            <person name="Mori M."/>
            <person name="Yoshida Y."/>
            <person name="Ohtoshi R."/>
            <person name="Malay A.D."/>
            <person name="Moran D.A.P."/>
            <person name="Tomita M."/>
            <person name="Numata K."/>
            <person name="Arakawa K."/>
        </authorList>
    </citation>
    <scope>NUCLEOTIDE SEQUENCE</scope>
</reference>
<evidence type="ECO:0000313" key="4">
    <source>
        <dbReference type="EMBL" id="GFU55982.1"/>
    </source>
</evidence>
<accession>A0A8X6R6S8</accession>
<comment type="caution">
    <text evidence="4">The sequence shown here is derived from an EMBL/GenBank/DDBJ whole genome shotgun (WGS) entry which is preliminary data.</text>
</comment>
<dbReference type="EMBL" id="BMAW01097679">
    <property type="protein sequence ID" value="GFS80874.1"/>
    <property type="molecule type" value="Genomic_DNA"/>
</dbReference>
<sequence>MALYSLIIVIVIFTHLSSRASGHGSLVEPPSRSSMWRFGFKTKPNYNDNELFCGEYTVQWQRNGGKCGVCGDAWHLPKPRPNEDGGVYGRGIIVRNYNPGLVV</sequence>
<keyword evidence="1" id="KW-0732">Signal</keyword>
<proteinExistence type="predicted"/>
<feature type="signal peptide" evidence="1">
    <location>
        <begin position="1"/>
        <end position="22"/>
    </location>
</feature>
<dbReference type="Proteomes" id="UP000887013">
    <property type="component" value="Unassembled WGS sequence"/>
</dbReference>
<gene>
    <name evidence="4" type="primary">X975_18720</name>
    <name evidence="4" type="ORF">NPIL_192651</name>
    <name evidence="2" type="ORF">NPIL_345401</name>
    <name evidence="3" type="ORF">NPIL_76881</name>
</gene>
<dbReference type="OrthoDB" id="64893at2759"/>